<dbReference type="Proteomes" id="UP001418222">
    <property type="component" value="Unassembled WGS sequence"/>
</dbReference>
<dbReference type="GO" id="GO:0009451">
    <property type="term" value="P:RNA modification"/>
    <property type="evidence" value="ECO:0007669"/>
    <property type="project" value="InterPro"/>
</dbReference>
<reference evidence="3 4" key="1">
    <citation type="journal article" date="2022" name="Nat. Plants">
        <title>Genomes of leafy and leafless Platanthera orchids illuminate the evolution of mycoheterotrophy.</title>
        <authorList>
            <person name="Li M.H."/>
            <person name="Liu K.W."/>
            <person name="Li Z."/>
            <person name="Lu H.C."/>
            <person name="Ye Q.L."/>
            <person name="Zhang D."/>
            <person name="Wang J.Y."/>
            <person name="Li Y.F."/>
            <person name="Zhong Z.M."/>
            <person name="Liu X."/>
            <person name="Yu X."/>
            <person name="Liu D.K."/>
            <person name="Tu X.D."/>
            <person name="Liu B."/>
            <person name="Hao Y."/>
            <person name="Liao X.Y."/>
            <person name="Jiang Y.T."/>
            <person name="Sun W.H."/>
            <person name="Chen J."/>
            <person name="Chen Y.Q."/>
            <person name="Ai Y."/>
            <person name="Zhai J.W."/>
            <person name="Wu S.S."/>
            <person name="Zhou Z."/>
            <person name="Hsiao Y.Y."/>
            <person name="Wu W.L."/>
            <person name="Chen Y.Y."/>
            <person name="Lin Y.F."/>
            <person name="Hsu J.L."/>
            <person name="Li C.Y."/>
            <person name="Wang Z.W."/>
            <person name="Zhao X."/>
            <person name="Zhong W.Y."/>
            <person name="Ma X.K."/>
            <person name="Ma L."/>
            <person name="Huang J."/>
            <person name="Chen G.Z."/>
            <person name="Huang M.Z."/>
            <person name="Huang L."/>
            <person name="Peng D.H."/>
            <person name="Luo Y.B."/>
            <person name="Zou S.Q."/>
            <person name="Chen S.P."/>
            <person name="Lan S."/>
            <person name="Tsai W.C."/>
            <person name="Van de Peer Y."/>
            <person name="Liu Z.J."/>
        </authorList>
    </citation>
    <scope>NUCLEOTIDE SEQUENCE [LARGE SCALE GENOMIC DNA]</scope>
    <source>
        <strain evidence="3">Lor287</strain>
    </source>
</reference>
<dbReference type="PROSITE" id="PS51375">
    <property type="entry name" value="PPR"/>
    <property type="match status" value="2"/>
</dbReference>
<proteinExistence type="predicted"/>
<keyword evidence="1" id="KW-0677">Repeat</keyword>
<dbReference type="FunFam" id="1.25.40.10:FF:001093">
    <property type="entry name" value="Pentatricopeptide repeat-containing protein At2g34400"/>
    <property type="match status" value="1"/>
</dbReference>
<evidence type="ECO:0000313" key="4">
    <source>
        <dbReference type="Proteomes" id="UP001418222"/>
    </source>
</evidence>
<dbReference type="AlphaFoldDB" id="A0AAP0BLH3"/>
<comment type="caution">
    <text evidence="3">The sequence shown here is derived from an EMBL/GenBank/DDBJ whole genome shotgun (WGS) entry which is preliminary data.</text>
</comment>
<dbReference type="PANTHER" id="PTHR47926:SF347">
    <property type="entry name" value="PENTATRICOPEPTIDE REPEAT-CONTAINING PROTEIN"/>
    <property type="match status" value="1"/>
</dbReference>
<organism evidence="3 4">
    <name type="scientific">Platanthera zijinensis</name>
    <dbReference type="NCBI Taxonomy" id="2320716"/>
    <lineage>
        <taxon>Eukaryota</taxon>
        <taxon>Viridiplantae</taxon>
        <taxon>Streptophyta</taxon>
        <taxon>Embryophyta</taxon>
        <taxon>Tracheophyta</taxon>
        <taxon>Spermatophyta</taxon>
        <taxon>Magnoliopsida</taxon>
        <taxon>Liliopsida</taxon>
        <taxon>Asparagales</taxon>
        <taxon>Orchidaceae</taxon>
        <taxon>Orchidoideae</taxon>
        <taxon>Orchideae</taxon>
        <taxon>Orchidinae</taxon>
        <taxon>Platanthera</taxon>
    </lineage>
</organism>
<accession>A0AAP0BLH3</accession>
<gene>
    <name evidence="3" type="primary">PCMP-E90</name>
    <name evidence="3" type="ORF">KSP39_PZI008764</name>
</gene>
<feature type="repeat" description="PPR" evidence="2">
    <location>
        <begin position="129"/>
        <end position="163"/>
    </location>
</feature>
<dbReference type="InterPro" id="IPR002885">
    <property type="entry name" value="PPR_rpt"/>
</dbReference>
<dbReference type="GO" id="GO:0003723">
    <property type="term" value="F:RNA binding"/>
    <property type="evidence" value="ECO:0007669"/>
    <property type="project" value="InterPro"/>
</dbReference>
<evidence type="ECO:0000313" key="3">
    <source>
        <dbReference type="EMBL" id="KAK8942633.1"/>
    </source>
</evidence>
<dbReference type="InterPro" id="IPR011990">
    <property type="entry name" value="TPR-like_helical_dom_sf"/>
</dbReference>
<evidence type="ECO:0000256" key="1">
    <source>
        <dbReference type="ARBA" id="ARBA00022737"/>
    </source>
</evidence>
<dbReference type="NCBIfam" id="TIGR00756">
    <property type="entry name" value="PPR"/>
    <property type="match status" value="2"/>
</dbReference>
<protein>
    <submittedName>
        <fullName evidence="3">Pentatricopeptide repeat-containing protein</fullName>
    </submittedName>
</protein>
<dbReference type="Gene3D" id="1.25.40.10">
    <property type="entry name" value="Tetratricopeptide repeat domain"/>
    <property type="match status" value="6"/>
</dbReference>
<evidence type="ECO:0000256" key="2">
    <source>
        <dbReference type="PROSITE-ProRule" id="PRU00708"/>
    </source>
</evidence>
<dbReference type="PANTHER" id="PTHR47926">
    <property type="entry name" value="PENTATRICOPEPTIDE REPEAT-CONTAINING PROTEIN"/>
    <property type="match status" value="1"/>
</dbReference>
<keyword evidence="4" id="KW-1185">Reference proteome</keyword>
<dbReference type="InterPro" id="IPR046960">
    <property type="entry name" value="PPR_At4g14850-like_plant"/>
</dbReference>
<dbReference type="Pfam" id="PF13041">
    <property type="entry name" value="PPR_2"/>
    <property type="match status" value="1"/>
</dbReference>
<dbReference type="InterPro" id="IPR046848">
    <property type="entry name" value="E_motif"/>
</dbReference>
<name>A0AAP0BLH3_9ASPA</name>
<dbReference type="EMBL" id="JBBWWQ010000007">
    <property type="protein sequence ID" value="KAK8942633.1"/>
    <property type="molecule type" value="Genomic_DNA"/>
</dbReference>
<sequence>MALLVPQYALPLWKPFISYSPSTTPEPRNPNITIRLQTQNLLPLPHPPSLRPTSSPSLHQPNLQQDWLHPLQTCIKLGDIGFGLSIHAFLLKCAADADAFHGNNLINMYSKFCMLDAAHQVFDKMPVRNTVSWTSLISGYSSANDFANVLKISREMHECGEKFTEHTCSCILRSVKDQVIGEQIHALAMKVGVDTNVVVATSLVSMYASNGETKAMELVFAEMVDVDIRCLNSLILGYKKNLNWVKAFLSFRYVLEKGLQPNEYTFTNTLSACNGFAHVNEGRQLHGLAIKCGALCEKISVGNAVILMYGKHGSVTDAGKVFDKMRVRNLVSLTTILPIRAKNGFKEGMVDEFVNMLKLGVAYDSSCLSTVLDVCSQYRDFKFVSQFHAWVCKLGHASDVFVATALSDAYAKSGRGKESRLIFYRLPNPNIASFNATLDESLETFGTENEIMVMFNALGSVGLKPDAITCARLLRMSANLSSSVHGRVFHAYGIKSGLDENIGVSNAVISMYGKCGFIGDACTKFSEMIERDNVTWNAIISAHAIHGRGMSALFLYENMIREGIQPDESTMISILQACSHSGLFDDGITVYQSMQEIYGITPTVEHHVCLVDLLGRRGDLKRALEFIEESKFRDEPQIWRSMVNVCNLCDDLKFGKIALKRLIDLAPDDSASYIMAVNMYSKGGVLEEAANLRVAMRDQKLRKETGYSWISFGKQTHSFMAGGIDHLQIREIQECLLDLSHHLKEFEMFK</sequence>
<feature type="repeat" description="PPR" evidence="2">
    <location>
        <begin position="532"/>
        <end position="566"/>
    </location>
</feature>
<dbReference type="Pfam" id="PF20431">
    <property type="entry name" value="E_motif"/>
    <property type="match status" value="1"/>
</dbReference>
<dbReference type="Pfam" id="PF01535">
    <property type="entry name" value="PPR"/>
    <property type="match status" value="5"/>
</dbReference>